<sequence length="143" mass="15782">MVTNEATVALALREALRPLWRRLNAQKTLSTGKLGVLAYLAEHGAATSSTLASVERISPQAIATAVRELEGLGLITRTPDDQDRRRVWIDLTDAGRERLALERSTGNSWLEQAVSERLTAEERELLKSVVPLLQKLTVDTPRA</sequence>
<gene>
    <name evidence="2" type="ORF">ACH4WX_29985</name>
</gene>
<protein>
    <submittedName>
        <fullName evidence="2">MarR family winged helix-turn-helix transcriptional regulator</fullName>
    </submittedName>
</protein>
<name>A0ABW7TVV0_9NOCA</name>
<evidence type="ECO:0000313" key="3">
    <source>
        <dbReference type="Proteomes" id="UP001611263"/>
    </source>
</evidence>
<dbReference type="PANTHER" id="PTHR39515">
    <property type="entry name" value="CONSERVED PROTEIN"/>
    <property type="match status" value="1"/>
</dbReference>
<feature type="domain" description="HTH marR-type" evidence="1">
    <location>
        <begin position="5"/>
        <end position="135"/>
    </location>
</feature>
<dbReference type="Proteomes" id="UP001611263">
    <property type="component" value="Unassembled WGS sequence"/>
</dbReference>
<dbReference type="Gene3D" id="1.10.10.10">
    <property type="entry name" value="Winged helix-like DNA-binding domain superfamily/Winged helix DNA-binding domain"/>
    <property type="match status" value="1"/>
</dbReference>
<dbReference type="PROSITE" id="PS50995">
    <property type="entry name" value="HTH_MARR_2"/>
    <property type="match status" value="1"/>
</dbReference>
<proteinExistence type="predicted"/>
<dbReference type="InterPro" id="IPR000835">
    <property type="entry name" value="HTH_MarR-typ"/>
</dbReference>
<organism evidence="2 3">
    <name type="scientific">Nocardia carnea</name>
    <dbReference type="NCBI Taxonomy" id="37328"/>
    <lineage>
        <taxon>Bacteria</taxon>
        <taxon>Bacillati</taxon>
        <taxon>Actinomycetota</taxon>
        <taxon>Actinomycetes</taxon>
        <taxon>Mycobacteriales</taxon>
        <taxon>Nocardiaceae</taxon>
        <taxon>Nocardia</taxon>
    </lineage>
</organism>
<dbReference type="InterPro" id="IPR036390">
    <property type="entry name" value="WH_DNA-bd_sf"/>
</dbReference>
<keyword evidence="3" id="KW-1185">Reference proteome</keyword>
<comment type="caution">
    <text evidence="2">The sequence shown here is derived from an EMBL/GenBank/DDBJ whole genome shotgun (WGS) entry which is preliminary data.</text>
</comment>
<dbReference type="InterPro" id="IPR052526">
    <property type="entry name" value="HTH-type_Bedaq_tolerance"/>
</dbReference>
<accession>A0ABW7TVV0</accession>
<dbReference type="Gene3D" id="1.10.287.100">
    <property type="match status" value="1"/>
</dbReference>
<dbReference type="RefSeq" id="WP_033246764.1">
    <property type="nucleotide sequence ID" value="NZ_JBIRUQ010000011.1"/>
</dbReference>
<dbReference type="EMBL" id="JBIRUQ010000011">
    <property type="protein sequence ID" value="MFI1464965.1"/>
    <property type="molecule type" value="Genomic_DNA"/>
</dbReference>
<evidence type="ECO:0000259" key="1">
    <source>
        <dbReference type="PROSITE" id="PS50995"/>
    </source>
</evidence>
<dbReference type="Pfam" id="PF01047">
    <property type="entry name" value="MarR"/>
    <property type="match status" value="1"/>
</dbReference>
<evidence type="ECO:0000313" key="2">
    <source>
        <dbReference type="EMBL" id="MFI1464965.1"/>
    </source>
</evidence>
<dbReference type="PANTHER" id="PTHR39515:SF2">
    <property type="entry name" value="HTH-TYPE TRANSCRIPTIONAL REGULATOR RV0880"/>
    <property type="match status" value="1"/>
</dbReference>
<dbReference type="InterPro" id="IPR036388">
    <property type="entry name" value="WH-like_DNA-bd_sf"/>
</dbReference>
<dbReference type="PRINTS" id="PR00598">
    <property type="entry name" value="HTHMARR"/>
</dbReference>
<dbReference type="SMART" id="SM00347">
    <property type="entry name" value="HTH_MARR"/>
    <property type="match status" value="1"/>
</dbReference>
<dbReference type="SUPFAM" id="SSF46785">
    <property type="entry name" value="Winged helix' DNA-binding domain"/>
    <property type="match status" value="1"/>
</dbReference>
<dbReference type="GeneID" id="93508681"/>
<reference evidence="2 3" key="1">
    <citation type="submission" date="2024-10" db="EMBL/GenBank/DDBJ databases">
        <title>The Natural Products Discovery Center: Release of the First 8490 Sequenced Strains for Exploring Actinobacteria Biosynthetic Diversity.</title>
        <authorList>
            <person name="Kalkreuter E."/>
            <person name="Kautsar S.A."/>
            <person name="Yang D."/>
            <person name="Bader C.D."/>
            <person name="Teijaro C.N."/>
            <person name="Fluegel L."/>
            <person name="Davis C.M."/>
            <person name="Simpson J.R."/>
            <person name="Lauterbach L."/>
            <person name="Steele A.D."/>
            <person name="Gui C."/>
            <person name="Meng S."/>
            <person name="Li G."/>
            <person name="Viehrig K."/>
            <person name="Ye F."/>
            <person name="Su P."/>
            <person name="Kiefer A.F."/>
            <person name="Nichols A."/>
            <person name="Cepeda A.J."/>
            <person name="Yan W."/>
            <person name="Fan B."/>
            <person name="Jiang Y."/>
            <person name="Adhikari A."/>
            <person name="Zheng C.-J."/>
            <person name="Schuster L."/>
            <person name="Cowan T.M."/>
            <person name="Smanski M.J."/>
            <person name="Chevrette M.G."/>
            <person name="De Carvalho L.P.S."/>
            <person name="Shen B."/>
        </authorList>
    </citation>
    <scope>NUCLEOTIDE SEQUENCE [LARGE SCALE GENOMIC DNA]</scope>
    <source>
        <strain evidence="2 3">NPDC020568</strain>
    </source>
</reference>